<dbReference type="Pfam" id="PF03466">
    <property type="entry name" value="LysR_substrate"/>
    <property type="match status" value="1"/>
</dbReference>
<dbReference type="Gene3D" id="3.40.190.10">
    <property type="entry name" value="Periplasmic binding protein-like II"/>
    <property type="match status" value="2"/>
</dbReference>
<dbReference type="Gene3D" id="1.10.10.10">
    <property type="entry name" value="Winged helix-like DNA-binding domain superfamily/Winged helix DNA-binding domain"/>
    <property type="match status" value="1"/>
</dbReference>
<dbReference type="Proteomes" id="UP000578030">
    <property type="component" value="Unassembled WGS sequence"/>
</dbReference>
<dbReference type="InterPro" id="IPR036390">
    <property type="entry name" value="WH_DNA-bd_sf"/>
</dbReference>
<feature type="domain" description="HTH lysR-type" evidence="5">
    <location>
        <begin position="1"/>
        <end position="58"/>
    </location>
</feature>
<dbReference type="PANTHER" id="PTHR30346:SF0">
    <property type="entry name" value="HCA OPERON TRANSCRIPTIONAL ACTIVATOR HCAR"/>
    <property type="match status" value="1"/>
</dbReference>
<dbReference type="FunFam" id="1.10.10.10:FF:000001">
    <property type="entry name" value="LysR family transcriptional regulator"/>
    <property type="match status" value="1"/>
</dbReference>
<keyword evidence="7" id="KW-1185">Reference proteome</keyword>
<evidence type="ECO:0000256" key="2">
    <source>
        <dbReference type="ARBA" id="ARBA00023015"/>
    </source>
</evidence>
<dbReference type="PANTHER" id="PTHR30346">
    <property type="entry name" value="TRANSCRIPTIONAL DUAL REGULATOR HCAR-RELATED"/>
    <property type="match status" value="1"/>
</dbReference>
<comment type="caution">
    <text evidence="6">The sequence shown here is derived from an EMBL/GenBank/DDBJ whole genome shotgun (WGS) entry which is preliminary data.</text>
</comment>
<dbReference type="GO" id="GO:0003677">
    <property type="term" value="F:DNA binding"/>
    <property type="evidence" value="ECO:0007669"/>
    <property type="project" value="UniProtKB-KW"/>
</dbReference>
<dbReference type="GO" id="GO:0003700">
    <property type="term" value="F:DNA-binding transcription factor activity"/>
    <property type="evidence" value="ECO:0007669"/>
    <property type="project" value="InterPro"/>
</dbReference>
<dbReference type="Pfam" id="PF00126">
    <property type="entry name" value="HTH_1"/>
    <property type="match status" value="1"/>
</dbReference>
<dbReference type="InterPro" id="IPR000847">
    <property type="entry name" value="LysR_HTH_N"/>
</dbReference>
<keyword evidence="3" id="KW-0238">DNA-binding</keyword>
<dbReference type="EMBL" id="JABEQM010000009">
    <property type="protein sequence ID" value="MBB2202264.1"/>
    <property type="molecule type" value="Genomic_DNA"/>
</dbReference>
<dbReference type="GO" id="GO:0032993">
    <property type="term" value="C:protein-DNA complex"/>
    <property type="evidence" value="ECO:0007669"/>
    <property type="project" value="TreeGrafter"/>
</dbReference>
<dbReference type="AlphaFoldDB" id="A0A7W4K8D7"/>
<keyword evidence="4" id="KW-0804">Transcription</keyword>
<evidence type="ECO:0000256" key="1">
    <source>
        <dbReference type="ARBA" id="ARBA00009437"/>
    </source>
</evidence>
<protein>
    <submittedName>
        <fullName evidence="6">LysR family transcriptional regulator</fullName>
    </submittedName>
</protein>
<accession>A0A7W4K8D7</accession>
<comment type="similarity">
    <text evidence="1">Belongs to the LysR transcriptional regulatory family.</text>
</comment>
<evidence type="ECO:0000313" key="6">
    <source>
        <dbReference type="EMBL" id="MBB2202264.1"/>
    </source>
</evidence>
<dbReference type="InterPro" id="IPR036388">
    <property type="entry name" value="WH-like_DNA-bd_sf"/>
</dbReference>
<keyword evidence="2" id="KW-0805">Transcription regulation</keyword>
<gene>
    <name evidence="6" type="ORF">HLH28_11880</name>
</gene>
<dbReference type="InterPro" id="IPR005119">
    <property type="entry name" value="LysR_subst-bd"/>
</dbReference>
<dbReference type="SUPFAM" id="SSF53850">
    <property type="entry name" value="Periplasmic binding protein-like II"/>
    <property type="match status" value="1"/>
</dbReference>
<dbReference type="SUPFAM" id="SSF46785">
    <property type="entry name" value="Winged helix' DNA-binding domain"/>
    <property type="match status" value="1"/>
</dbReference>
<dbReference type="PROSITE" id="PS50931">
    <property type="entry name" value="HTH_LYSR"/>
    <property type="match status" value="1"/>
</dbReference>
<proteinExistence type="inferred from homology"/>
<reference evidence="6 7" key="1">
    <citation type="submission" date="2020-04" db="EMBL/GenBank/DDBJ databases">
        <title>Description of novel Gluconacetobacter.</title>
        <authorList>
            <person name="Sombolestani A."/>
        </authorList>
    </citation>
    <scope>NUCLEOTIDE SEQUENCE [LARGE SCALE GENOMIC DNA]</scope>
    <source>
        <strain evidence="6 7">LMG 27802</strain>
    </source>
</reference>
<evidence type="ECO:0000313" key="7">
    <source>
        <dbReference type="Proteomes" id="UP000578030"/>
    </source>
</evidence>
<sequence>MRFTELRYFLAVVEAGSFGKAAQSLRLRVSTLSRAVSRLEDRLGVTLVERSSAGIRVTAPGRLALRHVRRVLTETNALTDTLWRSSGGETGEIHVGFYLPPVNGVLASLLWEWRTAYPGVSVTPHEPTASALHTALIDCQIDAALVPDFLLDRYEAGSPVCFEPLVAVLPTSHRLAAQPVLRWSDLEGEILLLWAWGKDGIGRDFFASRLPGARLQVFEASNLTVFALVGAGYGITIAAQAYTCLNLPGLTFIPIDEDNAHFEINLVWRPEAEDPVVGKFVAFIRDRAKL</sequence>
<evidence type="ECO:0000259" key="5">
    <source>
        <dbReference type="PROSITE" id="PS50931"/>
    </source>
</evidence>
<dbReference type="CDD" id="cd08414">
    <property type="entry name" value="PBP2_LTTR_aromatics_like"/>
    <property type="match status" value="1"/>
</dbReference>
<evidence type="ECO:0000256" key="4">
    <source>
        <dbReference type="ARBA" id="ARBA00023163"/>
    </source>
</evidence>
<name>A0A7W4K8D7_9PROT</name>
<evidence type="ECO:0000256" key="3">
    <source>
        <dbReference type="ARBA" id="ARBA00023125"/>
    </source>
</evidence>
<dbReference type="RefSeq" id="WP_182959378.1">
    <property type="nucleotide sequence ID" value="NZ_JABEQM010000009.1"/>
</dbReference>
<organism evidence="6 7">
    <name type="scientific">Gluconacetobacter tumulisoli</name>
    <dbReference type="NCBI Taxonomy" id="1286189"/>
    <lineage>
        <taxon>Bacteria</taxon>
        <taxon>Pseudomonadati</taxon>
        <taxon>Pseudomonadota</taxon>
        <taxon>Alphaproteobacteria</taxon>
        <taxon>Acetobacterales</taxon>
        <taxon>Acetobacteraceae</taxon>
        <taxon>Gluconacetobacter</taxon>
    </lineage>
</organism>